<sequence>MQVPPHSTAEADALEEAQFRARMNRVSKGASLSGRRRETDEDENGSRFRLGWFGWLLIDALVVAGTILVVLTWPPLDTCRTQGKTVGFLAGDSVEKCVSRGIGERLTSADQNLKMILRGSGH</sequence>
<gene>
    <name evidence="3" type="ORF">ACFQE0_06270</name>
</gene>
<protein>
    <submittedName>
        <fullName evidence="3">Uncharacterized protein</fullName>
    </submittedName>
</protein>
<dbReference type="Proteomes" id="UP001596292">
    <property type="component" value="Unassembled WGS sequence"/>
</dbReference>
<feature type="region of interest" description="Disordered" evidence="1">
    <location>
        <begin position="25"/>
        <end position="44"/>
    </location>
</feature>
<keyword evidence="2" id="KW-0472">Membrane</keyword>
<reference evidence="4" key="1">
    <citation type="journal article" date="2019" name="Int. J. Syst. Evol. Microbiol.">
        <title>The Global Catalogue of Microorganisms (GCM) 10K type strain sequencing project: providing services to taxonomists for standard genome sequencing and annotation.</title>
        <authorList>
            <consortium name="The Broad Institute Genomics Platform"/>
            <consortium name="The Broad Institute Genome Sequencing Center for Infectious Disease"/>
            <person name="Wu L."/>
            <person name="Ma J."/>
        </authorList>
    </citation>
    <scope>NUCLEOTIDE SEQUENCE [LARGE SCALE GENOMIC DNA]</scope>
    <source>
        <strain evidence="4">CCUG 48316</strain>
    </source>
</reference>
<evidence type="ECO:0000313" key="4">
    <source>
        <dbReference type="Proteomes" id="UP001596292"/>
    </source>
</evidence>
<keyword evidence="2" id="KW-1133">Transmembrane helix</keyword>
<keyword evidence="4" id="KW-1185">Reference proteome</keyword>
<evidence type="ECO:0000313" key="3">
    <source>
        <dbReference type="EMBL" id="MFC6789267.1"/>
    </source>
</evidence>
<proteinExistence type="predicted"/>
<feature type="transmembrane region" description="Helical" evidence="2">
    <location>
        <begin position="52"/>
        <end position="73"/>
    </location>
</feature>
<keyword evidence="2" id="KW-0812">Transmembrane</keyword>
<name>A0ABW2BGQ3_9HYPH</name>
<evidence type="ECO:0000256" key="2">
    <source>
        <dbReference type="SAM" id="Phobius"/>
    </source>
</evidence>
<comment type="caution">
    <text evidence="3">The sequence shown here is derived from an EMBL/GenBank/DDBJ whole genome shotgun (WGS) entry which is preliminary data.</text>
</comment>
<dbReference type="RefSeq" id="WP_378968089.1">
    <property type="nucleotide sequence ID" value="NZ_JBHSWN010000001.1"/>
</dbReference>
<accession>A0ABW2BGQ3</accession>
<organism evidence="3 4">
    <name type="scientific">Methylobacterium komagatae</name>
    <dbReference type="NCBI Taxonomy" id="374425"/>
    <lineage>
        <taxon>Bacteria</taxon>
        <taxon>Pseudomonadati</taxon>
        <taxon>Pseudomonadota</taxon>
        <taxon>Alphaproteobacteria</taxon>
        <taxon>Hyphomicrobiales</taxon>
        <taxon>Methylobacteriaceae</taxon>
        <taxon>Methylobacterium</taxon>
    </lineage>
</organism>
<evidence type="ECO:0000256" key="1">
    <source>
        <dbReference type="SAM" id="MobiDB-lite"/>
    </source>
</evidence>
<dbReference type="EMBL" id="JBHSWN010000001">
    <property type="protein sequence ID" value="MFC6789267.1"/>
    <property type="molecule type" value="Genomic_DNA"/>
</dbReference>